<evidence type="ECO:0000256" key="9">
    <source>
        <dbReference type="ARBA" id="ARBA00022824"/>
    </source>
</evidence>
<keyword evidence="12 14" id="KW-0472">Membrane</keyword>
<dbReference type="GO" id="GO:0004144">
    <property type="term" value="F:diacylglycerol O-acyltransferase activity"/>
    <property type="evidence" value="ECO:0007669"/>
    <property type="project" value="TreeGrafter"/>
</dbReference>
<keyword evidence="11" id="KW-0443">Lipid metabolism</keyword>
<dbReference type="GO" id="GO:0019432">
    <property type="term" value="P:triglyceride biosynthetic process"/>
    <property type="evidence" value="ECO:0007669"/>
    <property type="project" value="TreeGrafter"/>
</dbReference>
<evidence type="ECO:0000313" key="16">
    <source>
        <dbReference type="Proteomes" id="UP000272942"/>
    </source>
</evidence>
<keyword evidence="5" id="KW-0444">Lipid biosynthesis</keyword>
<dbReference type="Proteomes" id="UP000272942">
    <property type="component" value="Unassembled WGS sequence"/>
</dbReference>
<dbReference type="AlphaFoldDB" id="A0A183AA04"/>
<keyword evidence="10 14" id="KW-1133">Transmembrane helix</keyword>
<evidence type="ECO:0000256" key="3">
    <source>
        <dbReference type="ARBA" id="ARBA00005189"/>
    </source>
</evidence>
<evidence type="ECO:0000256" key="2">
    <source>
        <dbReference type="ARBA" id="ARBA00004771"/>
    </source>
</evidence>
<name>A0A183AA04_9TREM</name>
<keyword evidence="7 14" id="KW-0812">Transmembrane</keyword>
<keyword evidence="8" id="KW-0319">Glycerol metabolism</keyword>
<reference evidence="15 16" key="2">
    <citation type="submission" date="2018-11" db="EMBL/GenBank/DDBJ databases">
        <authorList>
            <consortium name="Pathogen Informatics"/>
        </authorList>
    </citation>
    <scope>NUCLEOTIDE SEQUENCE [LARGE SCALE GENOMIC DNA]</scope>
    <source>
        <strain evidence="15 16">Egypt</strain>
    </source>
</reference>
<evidence type="ECO:0000256" key="12">
    <source>
        <dbReference type="ARBA" id="ARBA00023136"/>
    </source>
</evidence>
<evidence type="ECO:0000256" key="13">
    <source>
        <dbReference type="ARBA" id="ARBA00023315"/>
    </source>
</evidence>
<evidence type="ECO:0000256" key="10">
    <source>
        <dbReference type="ARBA" id="ARBA00022989"/>
    </source>
</evidence>
<feature type="transmembrane region" description="Helical" evidence="14">
    <location>
        <begin position="90"/>
        <end position="107"/>
    </location>
</feature>
<reference evidence="17" key="1">
    <citation type="submission" date="2016-06" db="UniProtKB">
        <authorList>
            <consortium name="WormBaseParasite"/>
        </authorList>
    </citation>
    <scope>IDENTIFICATION</scope>
</reference>
<evidence type="ECO:0000256" key="11">
    <source>
        <dbReference type="ARBA" id="ARBA00023098"/>
    </source>
</evidence>
<gene>
    <name evidence="15" type="ORF">ECPE_LOCUS3789</name>
</gene>
<evidence type="ECO:0000313" key="15">
    <source>
        <dbReference type="EMBL" id="VDP70585.1"/>
    </source>
</evidence>
<dbReference type="Pfam" id="PF03982">
    <property type="entry name" value="DAGAT"/>
    <property type="match status" value="1"/>
</dbReference>
<comment type="pathway">
    <text evidence="3">Lipid metabolism.</text>
</comment>
<evidence type="ECO:0000256" key="5">
    <source>
        <dbReference type="ARBA" id="ARBA00022516"/>
    </source>
</evidence>
<dbReference type="OrthoDB" id="264532at2759"/>
<evidence type="ECO:0000256" key="14">
    <source>
        <dbReference type="RuleBase" id="RU367023"/>
    </source>
</evidence>
<keyword evidence="6 14" id="KW-0808">Transferase</keyword>
<comment type="pathway">
    <text evidence="2">Glycerolipid metabolism; triacylglycerol biosynthesis.</text>
</comment>
<evidence type="ECO:0000256" key="7">
    <source>
        <dbReference type="ARBA" id="ARBA00022692"/>
    </source>
</evidence>
<accession>A0A183AA04</accession>
<keyword evidence="16" id="KW-1185">Reference proteome</keyword>
<feature type="transmembrane region" description="Helical" evidence="14">
    <location>
        <begin position="62"/>
        <end position="78"/>
    </location>
</feature>
<comment type="subcellular location">
    <subcellularLocation>
        <location evidence="1 14">Endoplasmic reticulum membrane</location>
        <topology evidence="1 14">Multi-pass membrane protein</topology>
    </subcellularLocation>
</comment>
<comment type="similarity">
    <text evidence="4 14">Belongs to the diacylglycerol acyltransferase family.</text>
</comment>
<feature type="transmembrane region" description="Helical" evidence="14">
    <location>
        <begin position="157"/>
        <end position="175"/>
    </location>
</feature>
<evidence type="ECO:0000256" key="8">
    <source>
        <dbReference type="ARBA" id="ARBA00022798"/>
    </source>
</evidence>
<protein>
    <recommendedName>
        <fullName evidence="14">Acyltransferase</fullName>
        <ecNumber evidence="14">2.3.1.-</ecNumber>
    </recommendedName>
</protein>
<dbReference type="InterPro" id="IPR007130">
    <property type="entry name" value="DAGAT"/>
</dbReference>
<organism evidence="17">
    <name type="scientific">Echinostoma caproni</name>
    <dbReference type="NCBI Taxonomy" id="27848"/>
    <lineage>
        <taxon>Eukaryota</taxon>
        <taxon>Metazoa</taxon>
        <taxon>Spiralia</taxon>
        <taxon>Lophotrochozoa</taxon>
        <taxon>Platyhelminthes</taxon>
        <taxon>Trematoda</taxon>
        <taxon>Digenea</taxon>
        <taxon>Plagiorchiida</taxon>
        <taxon>Echinostomata</taxon>
        <taxon>Echinostomatoidea</taxon>
        <taxon>Echinostomatidae</taxon>
        <taxon>Echinostoma</taxon>
    </lineage>
</organism>
<dbReference type="GO" id="GO:0006071">
    <property type="term" value="P:glycerol metabolic process"/>
    <property type="evidence" value="ECO:0007669"/>
    <property type="project" value="UniProtKB-KW"/>
</dbReference>
<proteinExistence type="inferred from homology"/>
<dbReference type="EMBL" id="UZAN01040694">
    <property type="protein sequence ID" value="VDP70585.1"/>
    <property type="molecule type" value="Genomic_DNA"/>
</dbReference>
<evidence type="ECO:0000256" key="4">
    <source>
        <dbReference type="ARBA" id="ARBA00005420"/>
    </source>
</evidence>
<dbReference type="WBParaSite" id="ECPE_0000379401-mRNA-1">
    <property type="protein sequence ID" value="ECPE_0000379401-mRNA-1"/>
    <property type="gene ID" value="ECPE_0000379401"/>
</dbReference>
<evidence type="ECO:0000313" key="17">
    <source>
        <dbReference type="WBParaSite" id="ECPE_0000379401-mRNA-1"/>
    </source>
</evidence>
<dbReference type="PANTHER" id="PTHR12317:SF0">
    <property type="entry name" value="ACYLTRANSFERASE"/>
    <property type="match status" value="1"/>
</dbReference>
<dbReference type="EC" id="2.3.1.-" evidence="14"/>
<sequence>MEEKKLEPPTKGFIVRKRRQHDGTEPYQQRFWEFVAVCHWVIGFLCFGLTCLFLSIRLVYSLLKHLFILVVFTVGHPNDESTFEVSQFEQTYVVTLVAVITGYLIYWQEDRGSEDRGGHRRPWLRHLKLWHHLANYFPVHLVLSEELYPRSPSSEELLFGTGFLFCTGAFVNFITEATGFSQVFPGITPWLAVLRAHFRSPIYRDYLLSLGESARLHYLLDSKECKRTGNFVVVVVGGAPEALEARPGRYVMVTSQRFGFFKLALQTGSSLIPCISFGEQAMYKQVKNDKGSWVRCFQDWFERLSTFTPPFIYARGPFPYRTPVNTVSKFVECPIGCLIAPDRDRFLWTQEDFLWLLLLFLLPLRSRTEHCHFTSTDDVTSAGDETFANKLPSSANRQNGIQFTRATKTDFQYFVNNNLYLVYFDLCSF</sequence>
<keyword evidence="9 14" id="KW-0256">Endoplasmic reticulum</keyword>
<dbReference type="PANTHER" id="PTHR12317">
    <property type="entry name" value="DIACYLGLYCEROL O-ACYLTRANSFERASE"/>
    <property type="match status" value="1"/>
</dbReference>
<dbReference type="GO" id="GO:0005789">
    <property type="term" value="C:endoplasmic reticulum membrane"/>
    <property type="evidence" value="ECO:0007669"/>
    <property type="project" value="UniProtKB-SubCell"/>
</dbReference>
<feature type="transmembrane region" description="Helical" evidence="14">
    <location>
        <begin position="34"/>
        <end position="55"/>
    </location>
</feature>
<keyword evidence="13" id="KW-0012">Acyltransferase</keyword>
<evidence type="ECO:0000256" key="6">
    <source>
        <dbReference type="ARBA" id="ARBA00022679"/>
    </source>
</evidence>
<evidence type="ECO:0000256" key="1">
    <source>
        <dbReference type="ARBA" id="ARBA00004477"/>
    </source>
</evidence>